<comment type="caution">
    <text evidence="2">The sequence shown here is derived from an EMBL/GenBank/DDBJ whole genome shotgun (WGS) entry which is preliminary data.</text>
</comment>
<evidence type="ECO:0000313" key="3">
    <source>
        <dbReference type="Proteomes" id="UP000596739"/>
    </source>
</evidence>
<dbReference type="RefSeq" id="WP_200267733.1">
    <property type="nucleotide sequence ID" value="NZ_JAENHN010000025.1"/>
</dbReference>
<dbReference type="Proteomes" id="UP000596739">
    <property type="component" value="Unassembled WGS sequence"/>
</dbReference>
<reference evidence="3" key="1">
    <citation type="submission" date="2021-01" db="EMBL/GenBank/DDBJ databases">
        <title>Genome public.</title>
        <authorList>
            <person name="Liu C."/>
            <person name="Sun Q."/>
        </authorList>
    </citation>
    <scope>NUCLEOTIDE SEQUENCE [LARGE SCALE GENOMIC DNA]</scope>
    <source>
        <strain evidence="3">YIM B02505</strain>
    </source>
</reference>
<gene>
    <name evidence="2" type="ORF">JHL18_07560</name>
</gene>
<keyword evidence="3" id="KW-1185">Reference proteome</keyword>
<keyword evidence="1" id="KW-1133">Transmembrane helix</keyword>
<keyword evidence="1" id="KW-0812">Transmembrane</keyword>
<accession>A0ABS1EM97</accession>
<dbReference type="EMBL" id="JAENHN010000025">
    <property type="protein sequence ID" value="MBK1810489.1"/>
    <property type="molecule type" value="Genomic_DNA"/>
</dbReference>
<protein>
    <submittedName>
        <fullName evidence="2">DUF5057 domain-containing protein</fullName>
    </submittedName>
</protein>
<keyword evidence="1" id="KW-0472">Membrane</keyword>
<sequence>MKKGIIKKTALVFAIIFIISGIFLTTRFITKASISRTSISILEIEPGDKFSLTSRSTATSGTETISTKIQNMSVTVRHMTMAEYISSVEQINGKYDVIVIGNNDTTSSAAYSSPFSGTKTRYLPYGREVYNGLKDNRGNNVLGMLNDTKWTGVARVGNTGDNKTYVEYYSENDITNKRANEIMQNINSGQLVYIAKEIFTQSATNNSKLYSNFNSLSTNNLIKNVSQTSITLDSIVTKYKDTTMKKRPILTLNSIPAETNSDRLINLTFSLNTDNNESGMKANLYLDLNGDGLFKDKELVKSITNISTSNGEYNNGNIQYTLDDQFVGRLTWKLEIVNSNNVKVYKTGVLDYQAPSNKKPIVRVLQVYPKSNNNLNLSTDSGIQGLIKNLRDYTLTIKSISTTDFNTYLTTHDLNGNYDMLILGFADSYGNDDLPAESIGKIKSFIKTGQSVMFTHDTLTYRYFKTVDVTDKNSKNITHAFKDIIGQSRFIDPDNTSQLDIYQNFNISTGTYENRTIPHDSLNSTDANAGKVSLGLTQGILKQYDTSATAGSYTVESSSVYKINDGLVNQYPFTLGDIGVAPTHYQWYQLNLEDPDIVPWYTLKPNGNGYNQYDARNYYYTYSKGNITYSGTGHKSGYADDEKKLFVNTMVKAERGANHAPTIEVSNLSEEGVKLSRNQENLSFSFIPRDRDNDPINYKVTVKSGNTVLCSTDGANKKQGESIPISFTKEQYIKPGVNTLTVVVEVSDPQGASPIPETRTVYIIDDPTISLSASYDPTGYLVGDEATVAVTATANKSSQDINTTISNIKYDITGKYDQDQVQVTSGGNYLQYNNVIFSPDANNKQQSKEFKFKLNKSGQIAINGKLSYNVKDISTPQTSDYTLNIPVNEGKATINIYTGINSIALGTAKVEVYNKDNVLVNTVDFNGSKFISGITTGVYRFDLVTCPNGYSVTTKSITKTFDYAHNNQSIDFSVSPTATISHGLYTNGNLSTGNVELTKNSGATFGISFTTKDLNPLVTIDLDDNIANVTTDKFKLYRKEANDTLTELTNFNITRFNGNENKFTIQFANSNIDSNYLIQYNVKLGNNDSYTNNVTLNGTSRPITITCQDLQDLF</sequence>
<proteinExistence type="predicted"/>
<feature type="transmembrane region" description="Helical" evidence="1">
    <location>
        <begin position="12"/>
        <end position="30"/>
    </location>
</feature>
<evidence type="ECO:0000256" key="1">
    <source>
        <dbReference type="SAM" id="Phobius"/>
    </source>
</evidence>
<evidence type="ECO:0000313" key="2">
    <source>
        <dbReference type="EMBL" id="MBK1810489.1"/>
    </source>
</evidence>
<name>A0ABS1EM97_9CLOT</name>
<organism evidence="2 3">
    <name type="scientific">Clostridium yunnanense</name>
    <dbReference type="NCBI Taxonomy" id="2800325"/>
    <lineage>
        <taxon>Bacteria</taxon>
        <taxon>Bacillati</taxon>
        <taxon>Bacillota</taxon>
        <taxon>Clostridia</taxon>
        <taxon>Eubacteriales</taxon>
        <taxon>Clostridiaceae</taxon>
        <taxon>Clostridium</taxon>
    </lineage>
</organism>